<name>A0A383ECE5_9ZZZZ</name>
<dbReference type="EMBL" id="UINC01224246">
    <property type="protein sequence ID" value="SVE53788.1"/>
    <property type="molecule type" value="Genomic_DNA"/>
</dbReference>
<evidence type="ECO:0000313" key="1">
    <source>
        <dbReference type="EMBL" id="SVE53788.1"/>
    </source>
</evidence>
<protein>
    <submittedName>
        <fullName evidence="1">Uncharacterized protein</fullName>
    </submittedName>
</protein>
<gene>
    <name evidence="1" type="ORF">METZ01_LOCUS506642</name>
</gene>
<organism evidence="1">
    <name type="scientific">marine metagenome</name>
    <dbReference type="NCBI Taxonomy" id="408172"/>
    <lineage>
        <taxon>unclassified sequences</taxon>
        <taxon>metagenomes</taxon>
        <taxon>ecological metagenomes</taxon>
    </lineage>
</organism>
<proteinExistence type="predicted"/>
<dbReference type="AlphaFoldDB" id="A0A383ECE5"/>
<accession>A0A383ECE5</accession>
<sequence>MPIKVKIPGGWKVVDKRTGRVLHTYRGHNAKSKAVKVVRKGY</sequence>
<reference evidence="1" key="1">
    <citation type="submission" date="2018-05" db="EMBL/GenBank/DDBJ databases">
        <authorList>
            <person name="Lanie J.A."/>
            <person name="Ng W.-L."/>
            <person name="Kazmierczak K.M."/>
            <person name="Andrzejewski T.M."/>
            <person name="Davidsen T.M."/>
            <person name="Wayne K.J."/>
            <person name="Tettelin H."/>
            <person name="Glass J.I."/>
            <person name="Rusch D."/>
            <person name="Podicherti R."/>
            <person name="Tsui H.-C.T."/>
            <person name="Winkler M.E."/>
        </authorList>
    </citation>
    <scope>NUCLEOTIDE SEQUENCE</scope>
</reference>